<keyword evidence="4" id="KW-0449">Lipoprotein</keyword>
<name>A0ABS2CK60_9MICO</name>
<dbReference type="EMBL" id="JAFDVD010000008">
    <property type="protein sequence ID" value="MBM6400266.1"/>
    <property type="molecule type" value="Genomic_DNA"/>
</dbReference>
<evidence type="ECO:0000256" key="1">
    <source>
        <dbReference type="SAM" id="MobiDB-lite"/>
    </source>
</evidence>
<accession>A0ABS2CK60</accession>
<protein>
    <submittedName>
        <fullName evidence="4">Ltp family lipoprotein</fullName>
    </submittedName>
</protein>
<dbReference type="Gene3D" id="1.10.10.10">
    <property type="entry name" value="Winged helix-like DNA-binding domain superfamily/Winged helix DNA-binding domain"/>
    <property type="match status" value="2"/>
</dbReference>
<dbReference type="Pfam" id="PF10708">
    <property type="entry name" value="DUF2510"/>
    <property type="match status" value="1"/>
</dbReference>
<feature type="region of interest" description="Disordered" evidence="1">
    <location>
        <begin position="83"/>
        <end position="137"/>
    </location>
</feature>
<comment type="caution">
    <text evidence="4">The sequence shown here is derived from an EMBL/GenBank/DDBJ whole genome shotgun (WGS) entry which is preliminary data.</text>
</comment>
<dbReference type="Pfam" id="PF07553">
    <property type="entry name" value="Lipoprotein_Ltp"/>
    <property type="match status" value="2"/>
</dbReference>
<evidence type="ECO:0000313" key="5">
    <source>
        <dbReference type="Proteomes" id="UP001430172"/>
    </source>
</evidence>
<feature type="domain" description="Putative host cell surface-exposed lipoprotein Ltp-like HTH region" evidence="2">
    <location>
        <begin position="137"/>
        <end position="182"/>
    </location>
</feature>
<feature type="domain" description="DUF2510" evidence="3">
    <location>
        <begin position="6"/>
        <end position="36"/>
    </location>
</feature>
<proteinExistence type="predicted"/>
<keyword evidence="5" id="KW-1185">Reference proteome</keyword>
<dbReference type="InterPro" id="IPR018929">
    <property type="entry name" value="DUF2510"/>
</dbReference>
<sequence>MSNTPAGWYPQPDGQQRYWDGQTWTEHFAPGAGQQPQATAPASAAVAAGAVSTTRPWFRKKRVLIPAGLAGFVILGSALTAGGDQTPSQESALKSATTSSAQPTPATKASPAAETVAPSATATVKPAPAKPKATAGQANALRSAENYIDLKGFSKKGLIQQLSSEYGDGFKKADATWAVEHLDVNWNEQAVRAAQSYLELKGFSRNGLIEQLSSEYGDQFTVKQATYAAQKVGL</sequence>
<feature type="compositionally biased region" description="Polar residues" evidence="1">
    <location>
        <begin position="83"/>
        <end position="92"/>
    </location>
</feature>
<feature type="compositionally biased region" description="Low complexity" evidence="1">
    <location>
        <begin position="94"/>
        <end position="135"/>
    </location>
</feature>
<dbReference type="RefSeq" id="WP_204130744.1">
    <property type="nucleotide sequence ID" value="NZ_JAFDVD010000008.1"/>
</dbReference>
<evidence type="ECO:0000259" key="3">
    <source>
        <dbReference type="Pfam" id="PF10708"/>
    </source>
</evidence>
<evidence type="ECO:0000259" key="2">
    <source>
        <dbReference type="Pfam" id="PF07553"/>
    </source>
</evidence>
<dbReference type="InterPro" id="IPR011434">
    <property type="entry name" value="Ltp-like_HTH"/>
</dbReference>
<feature type="domain" description="Putative host cell surface-exposed lipoprotein Ltp-like HTH region" evidence="2">
    <location>
        <begin position="185"/>
        <end position="229"/>
    </location>
</feature>
<reference evidence="4" key="1">
    <citation type="submission" date="2021-02" db="EMBL/GenBank/DDBJ databases">
        <title>Phycicoccus sp. MQZ13P-5T, whole genome shotgun sequence.</title>
        <authorList>
            <person name="Tuo L."/>
        </authorList>
    </citation>
    <scope>NUCLEOTIDE SEQUENCE</scope>
    <source>
        <strain evidence="4">MQZ13P-5</strain>
    </source>
</reference>
<dbReference type="Proteomes" id="UP001430172">
    <property type="component" value="Unassembled WGS sequence"/>
</dbReference>
<evidence type="ECO:0000313" key="4">
    <source>
        <dbReference type="EMBL" id="MBM6400266.1"/>
    </source>
</evidence>
<dbReference type="InterPro" id="IPR036388">
    <property type="entry name" value="WH-like_DNA-bd_sf"/>
</dbReference>
<gene>
    <name evidence="4" type="ORF">JQN70_07715</name>
</gene>
<organism evidence="4 5">
    <name type="scientific">Phycicoccus sonneratiae</name>
    <dbReference type="NCBI Taxonomy" id="2807628"/>
    <lineage>
        <taxon>Bacteria</taxon>
        <taxon>Bacillati</taxon>
        <taxon>Actinomycetota</taxon>
        <taxon>Actinomycetes</taxon>
        <taxon>Micrococcales</taxon>
        <taxon>Intrasporangiaceae</taxon>
        <taxon>Phycicoccus</taxon>
    </lineage>
</organism>